<dbReference type="RefSeq" id="WP_162369035.1">
    <property type="nucleotide sequence ID" value="NZ_JAAEEH010000001.1"/>
</dbReference>
<dbReference type="GO" id="GO:0000028">
    <property type="term" value="P:ribosomal small subunit assembly"/>
    <property type="evidence" value="ECO:0007669"/>
    <property type="project" value="TreeGrafter"/>
</dbReference>
<dbReference type="EMBL" id="JAAEEH010000001">
    <property type="protein sequence ID" value="NDL66316.1"/>
    <property type="molecule type" value="Genomic_DNA"/>
</dbReference>
<dbReference type="Gene3D" id="2.30.30.180">
    <property type="entry name" value="Ribosome maturation factor RimP, C-terminal domain"/>
    <property type="match status" value="1"/>
</dbReference>
<comment type="caution">
    <text evidence="6">The sequence shown here is derived from an EMBL/GenBank/DDBJ whole genome shotgun (WGS) entry which is preliminary data.</text>
</comment>
<dbReference type="AlphaFoldDB" id="A0A7X5KL02"/>
<dbReference type="GO" id="GO:0006412">
    <property type="term" value="P:translation"/>
    <property type="evidence" value="ECO:0007669"/>
    <property type="project" value="TreeGrafter"/>
</dbReference>
<dbReference type="CDD" id="cd01734">
    <property type="entry name" value="YlxS_C"/>
    <property type="match status" value="1"/>
</dbReference>
<comment type="subcellular location">
    <subcellularLocation>
        <location evidence="3">Cytoplasm</location>
    </subcellularLocation>
</comment>
<dbReference type="PANTHER" id="PTHR33867">
    <property type="entry name" value="RIBOSOME MATURATION FACTOR RIMP"/>
    <property type="match status" value="1"/>
</dbReference>
<gene>
    <name evidence="3 6" type="primary">rimP</name>
    <name evidence="6" type="ORF">GXN74_00960</name>
</gene>
<reference evidence="6 7" key="1">
    <citation type="submission" date="2020-01" db="EMBL/GenBank/DDBJ databases">
        <title>Anaeroalcalibacter tamaniensis gen. nov., sp. nov., moderately halophilic strictly anaerobic fermenter bacterium from mud volcano of Taman peninsula.</title>
        <authorList>
            <person name="Frolova A."/>
            <person name="Merkel A.Y."/>
            <person name="Slobodkin A.I."/>
        </authorList>
    </citation>
    <scope>NUCLEOTIDE SEQUENCE [LARGE SCALE GENOMIC DNA]</scope>
    <source>
        <strain evidence="6 7">F-3ap</strain>
    </source>
</reference>
<dbReference type="Pfam" id="PF17384">
    <property type="entry name" value="DUF150_C"/>
    <property type="match status" value="1"/>
</dbReference>
<name>A0A7X5KL02_9FIRM</name>
<evidence type="ECO:0000259" key="5">
    <source>
        <dbReference type="Pfam" id="PF17384"/>
    </source>
</evidence>
<comment type="function">
    <text evidence="3">Required for maturation of 30S ribosomal subunits.</text>
</comment>
<feature type="domain" description="Ribosome maturation factor RimP C-terminal" evidence="5">
    <location>
        <begin position="89"/>
        <end position="163"/>
    </location>
</feature>
<proteinExistence type="inferred from homology"/>
<dbReference type="GO" id="GO:0005829">
    <property type="term" value="C:cytosol"/>
    <property type="evidence" value="ECO:0007669"/>
    <property type="project" value="TreeGrafter"/>
</dbReference>
<keyword evidence="2 3" id="KW-0690">Ribosome biogenesis</keyword>
<organism evidence="6 7">
    <name type="scientific">Anaerotalea alkaliphila</name>
    <dbReference type="NCBI Taxonomy" id="2662126"/>
    <lineage>
        <taxon>Bacteria</taxon>
        <taxon>Bacillati</taxon>
        <taxon>Bacillota</taxon>
        <taxon>Clostridia</taxon>
        <taxon>Eubacteriales</taxon>
        <taxon>Anaerotalea</taxon>
    </lineage>
</organism>
<dbReference type="InterPro" id="IPR028998">
    <property type="entry name" value="RimP_C"/>
</dbReference>
<dbReference type="PANTHER" id="PTHR33867:SF1">
    <property type="entry name" value="RIBOSOME MATURATION FACTOR RIMP"/>
    <property type="match status" value="1"/>
</dbReference>
<accession>A0A7X5KL02</accession>
<dbReference type="SUPFAM" id="SSF74942">
    <property type="entry name" value="YhbC-like, C-terminal domain"/>
    <property type="match status" value="1"/>
</dbReference>
<comment type="similarity">
    <text evidence="3">Belongs to the RimP family.</text>
</comment>
<dbReference type="Gene3D" id="3.30.300.70">
    <property type="entry name" value="RimP-like superfamily, N-terminal"/>
    <property type="match status" value="1"/>
</dbReference>
<keyword evidence="1 3" id="KW-0963">Cytoplasm</keyword>
<evidence type="ECO:0000313" key="6">
    <source>
        <dbReference type="EMBL" id="NDL66316.1"/>
    </source>
</evidence>
<evidence type="ECO:0000259" key="4">
    <source>
        <dbReference type="Pfam" id="PF02576"/>
    </source>
</evidence>
<dbReference type="SUPFAM" id="SSF75420">
    <property type="entry name" value="YhbC-like, N-terminal domain"/>
    <property type="match status" value="1"/>
</dbReference>
<dbReference type="InterPro" id="IPR003728">
    <property type="entry name" value="Ribosome_maturation_RimP"/>
</dbReference>
<evidence type="ECO:0000313" key="7">
    <source>
        <dbReference type="Proteomes" id="UP000461585"/>
    </source>
</evidence>
<evidence type="ECO:0000256" key="3">
    <source>
        <dbReference type="HAMAP-Rule" id="MF_01077"/>
    </source>
</evidence>
<dbReference type="InterPro" id="IPR028989">
    <property type="entry name" value="RimP_N"/>
</dbReference>
<dbReference type="NCBIfam" id="NF000928">
    <property type="entry name" value="PRK00092.1-2"/>
    <property type="match status" value="1"/>
</dbReference>
<protein>
    <recommendedName>
        <fullName evidence="3">Ribosome maturation factor RimP</fullName>
    </recommendedName>
</protein>
<dbReference type="Pfam" id="PF02576">
    <property type="entry name" value="RimP_N"/>
    <property type="match status" value="1"/>
</dbReference>
<dbReference type="HAMAP" id="MF_01077">
    <property type="entry name" value="RimP"/>
    <property type="match status" value="1"/>
</dbReference>
<evidence type="ECO:0000256" key="2">
    <source>
        <dbReference type="ARBA" id="ARBA00022517"/>
    </source>
</evidence>
<feature type="domain" description="Ribosome maturation factor RimP N-terminal" evidence="4">
    <location>
        <begin position="14"/>
        <end position="86"/>
    </location>
</feature>
<keyword evidence="7" id="KW-1185">Reference proteome</keyword>
<dbReference type="InterPro" id="IPR035956">
    <property type="entry name" value="RimP_N_sf"/>
</dbReference>
<evidence type="ECO:0000256" key="1">
    <source>
        <dbReference type="ARBA" id="ARBA00022490"/>
    </source>
</evidence>
<dbReference type="FunFam" id="3.30.300.70:FF:000001">
    <property type="entry name" value="Ribosome maturation factor RimP"/>
    <property type="match status" value="1"/>
</dbReference>
<dbReference type="Proteomes" id="UP000461585">
    <property type="component" value="Unassembled WGS sequence"/>
</dbReference>
<dbReference type="InterPro" id="IPR036847">
    <property type="entry name" value="RimP_C_sf"/>
</dbReference>
<sequence length="165" mass="18788">MGFKEDIEKMVETMVQPIVDTHQFELVDVAYEKEAGNMFLRIYIDKEGGITVDDCEVVSRSLEMKLDEKDPIKDPYILEVSSPGLDRPLKKEKDFARSVGKMVELKLYKPLVSEIPQVNGEKALVAKLVGYDEDTVTLAVENKKKEEHIVLKRSEIGMIRLAVIF</sequence>